<protein>
    <submittedName>
        <fullName evidence="5">AraC family transcriptional regulator</fullName>
    </submittedName>
</protein>
<dbReference type="EMBL" id="JAUMIT010000001">
    <property type="protein sequence ID" value="MDO3694190.1"/>
    <property type="molecule type" value="Genomic_DNA"/>
</dbReference>
<dbReference type="PROSITE" id="PS01124">
    <property type="entry name" value="HTH_ARAC_FAMILY_2"/>
    <property type="match status" value="1"/>
</dbReference>
<keyword evidence="2" id="KW-0238">DNA-binding</keyword>
<dbReference type="Pfam" id="PF12833">
    <property type="entry name" value="HTH_18"/>
    <property type="match status" value="1"/>
</dbReference>
<dbReference type="InterPro" id="IPR009057">
    <property type="entry name" value="Homeodomain-like_sf"/>
</dbReference>
<dbReference type="SMART" id="SM00342">
    <property type="entry name" value="HTH_ARAC"/>
    <property type="match status" value="1"/>
</dbReference>
<accession>A0ABT8VQD6</accession>
<feature type="domain" description="HTH araC/xylS-type" evidence="4">
    <location>
        <begin position="231"/>
        <end position="328"/>
    </location>
</feature>
<reference evidence="5" key="1">
    <citation type="submission" date="2023-07" db="EMBL/GenBank/DDBJ databases">
        <title>Wenyingzhuangia sp. chi5 genome sequencing and assembly.</title>
        <authorList>
            <person name="Park S."/>
        </authorList>
    </citation>
    <scope>NUCLEOTIDE SEQUENCE</scope>
    <source>
        <strain evidence="5">Chi5</strain>
    </source>
</reference>
<dbReference type="Gene3D" id="1.10.10.60">
    <property type="entry name" value="Homeodomain-like"/>
    <property type="match status" value="2"/>
</dbReference>
<comment type="caution">
    <text evidence="5">The sequence shown here is derived from an EMBL/GenBank/DDBJ whole genome shotgun (WGS) entry which is preliminary data.</text>
</comment>
<dbReference type="RefSeq" id="WP_302883429.1">
    <property type="nucleotide sequence ID" value="NZ_JAUMIT010000001.1"/>
</dbReference>
<dbReference type="PANTHER" id="PTHR47893">
    <property type="entry name" value="REGULATORY PROTEIN PCHR"/>
    <property type="match status" value="1"/>
</dbReference>
<dbReference type="Proteomes" id="UP001168642">
    <property type="component" value="Unassembled WGS sequence"/>
</dbReference>
<evidence type="ECO:0000256" key="2">
    <source>
        <dbReference type="ARBA" id="ARBA00023125"/>
    </source>
</evidence>
<evidence type="ECO:0000259" key="4">
    <source>
        <dbReference type="PROSITE" id="PS01124"/>
    </source>
</evidence>
<evidence type="ECO:0000313" key="6">
    <source>
        <dbReference type="Proteomes" id="UP001168642"/>
    </source>
</evidence>
<evidence type="ECO:0000256" key="3">
    <source>
        <dbReference type="ARBA" id="ARBA00023163"/>
    </source>
</evidence>
<sequence>MEIRFKSSECDAGELVKNFKQNFENKILEEIEYSKFNDGVVGTVKEIHLDQAYVVYQDYHNINIQDDDTLEVTHDHNVFLLQFVIDGELACCLDGEANSSFTLRKNTYNLFYIPASNNLYKYSSKKKQVLNIYFLESYLQSKMGYCFTQTLVEFQKAKKRKRPFAFFDEGLLLSIHLKNIIQDFLECSFEGTTKQSFLEAKLTELVLVSLMNNESEKEVSEISGVEKENLRRVEDYIQTHLKEELNISELSLIAGLNTSKLKKSFKKVYGTTIFKYITFLRIEKAKELILKEKYTISEASYEVGYKNPQHFTVAFKKKLGYLPSQLKK</sequence>
<keyword evidence="1" id="KW-0805">Transcription regulation</keyword>
<proteinExistence type="predicted"/>
<name>A0ABT8VQD6_9FLAO</name>
<organism evidence="5 6">
    <name type="scientific">Wenyingzhuangia gilva</name>
    <dbReference type="NCBI Taxonomy" id="3057677"/>
    <lineage>
        <taxon>Bacteria</taxon>
        <taxon>Pseudomonadati</taxon>
        <taxon>Bacteroidota</taxon>
        <taxon>Flavobacteriia</taxon>
        <taxon>Flavobacteriales</taxon>
        <taxon>Flavobacteriaceae</taxon>
        <taxon>Wenyingzhuangia</taxon>
    </lineage>
</organism>
<dbReference type="SUPFAM" id="SSF46689">
    <property type="entry name" value="Homeodomain-like"/>
    <property type="match status" value="2"/>
</dbReference>
<gene>
    <name evidence="5" type="ORF">QVZ41_04905</name>
</gene>
<evidence type="ECO:0000256" key="1">
    <source>
        <dbReference type="ARBA" id="ARBA00023015"/>
    </source>
</evidence>
<keyword evidence="6" id="KW-1185">Reference proteome</keyword>
<evidence type="ECO:0000313" key="5">
    <source>
        <dbReference type="EMBL" id="MDO3694190.1"/>
    </source>
</evidence>
<dbReference type="InterPro" id="IPR018062">
    <property type="entry name" value="HTH_AraC-typ_CS"/>
</dbReference>
<dbReference type="PANTHER" id="PTHR47893:SF1">
    <property type="entry name" value="REGULATORY PROTEIN PCHR"/>
    <property type="match status" value="1"/>
</dbReference>
<dbReference type="InterPro" id="IPR053142">
    <property type="entry name" value="PchR_regulatory_protein"/>
</dbReference>
<dbReference type="InterPro" id="IPR018060">
    <property type="entry name" value="HTH_AraC"/>
</dbReference>
<keyword evidence="3" id="KW-0804">Transcription</keyword>
<dbReference type="PROSITE" id="PS00041">
    <property type="entry name" value="HTH_ARAC_FAMILY_1"/>
    <property type="match status" value="1"/>
</dbReference>